<gene>
    <name evidence="1" type="primary">orf101</name>
</gene>
<accession>Q6UVR3</accession>
<name>Q6UVR3_TUPAK</name>
<protein>
    <submittedName>
        <fullName evidence="1">Uncharacterized protein</fullName>
    </submittedName>
</protein>
<proteinExistence type="predicted"/>
<dbReference type="AlphaFoldDB" id="Q6UVR3"/>
<geneLocation type="mitochondrion" evidence="1"/>
<organism evidence="1">
    <name type="scientific">Tupiella akineta</name>
    <name type="common">Green alga</name>
    <name type="synonym">Pseudendoclonium akinetum</name>
    <dbReference type="NCBI Taxonomy" id="160070"/>
    <lineage>
        <taxon>Eukaryota</taxon>
        <taxon>Viridiplantae</taxon>
        <taxon>Chlorophyta</taxon>
        <taxon>core chlorophytes</taxon>
        <taxon>Ulvophyceae</taxon>
        <taxon>OUU clade</taxon>
        <taxon>Ulotrichales</taxon>
        <taxon>Tupiellaceae</taxon>
        <taxon>Tupiella</taxon>
    </lineage>
</organism>
<dbReference type="GeneID" id="2847060"/>
<reference evidence="1" key="2">
    <citation type="journal article" date="2004" name="Mol. Biol. Evol.">
        <title>The complete mitochondrial DNA sequence of the green alga Pseudendoclonium akinetum (Ulvophyceae) highlights distinctive evolutionary trends in the chlorophyta and suggests a sister-group relationship between the Ulvophyceae and Chlorophyceae.</title>
        <authorList>
            <person name="Pombert J.F."/>
            <person name="Otis C."/>
            <person name="Lemieux C."/>
            <person name="Turmel M."/>
        </authorList>
    </citation>
    <scope>NUCLEOTIDE SEQUENCE</scope>
    <source>
        <strain evidence="1">UTEX 1912</strain>
    </source>
</reference>
<keyword evidence="1" id="KW-0496">Mitochondrion</keyword>
<dbReference type="EMBL" id="AY359242">
    <property type="protein sequence ID" value="AAQ18761.1"/>
    <property type="molecule type" value="Genomic_DNA"/>
</dbReference>
<evidence type="ECO:0000313" key="1">
    <source>
        <dbReference type="EMBL" id="AAQ18761.1"/>
    </source>
</evidence>
<sequence>MSKFAPMLQFANAMSKFCAAPCFCCGQNLLIAFADCGGKICSLHSQTAGAKVRKVLVRAWFANEMSKFYVSKSWQAAANLLISFANYGRRVFTESRKAICS</sequence>
<reference evidence="1" key="1">
    <citation type="submission" date="2003-08" db="EMBL/GenBank/DDBJ databases">
        <authorList>
            <person name="Pombert J.-F."/>
            <person name="Otis C."/>
            <person name="Lemieux C."/>
            <person name="Turmel M."/>
        </authorList>
    </citation>
    <scope>NUCLEOTIDE SEQUENCE</scope>
    <source>
        <strain evidence="1">UTEX 1912</strain>
    </source>
</reference>
<dbReference type="RefSeq" id="YP_025802.1">
    <property type="nucleotide sequence ID" value="NC_005926.1"/>
</dbReference>